<keyword evidence="5" id="KW-1185">Reference proteome</keyword>
<dbReference type="PANTHER" id="PTHR21255:SF65">
    <property type="entry name" value="TCTEX1 DOMAIN-CONTAINING PROTEIN 2"/>
    <property type="match status" value="1"/>
</dbReference>
<dbReference type="AlphaFoldDB" id="A0A7I8VVC6"/>
<dbReference type="PANTHER" id="PTHR21255">
    <property type="entry name" value="T-COMPLEX-ASSOCIATED-TESTIS-EXPRESSED 1/ DYNEIN LIGHT CHAIN"/>
    <property type="match status" value="1"/>
</dbReference>
<name>A0A7I8VVC6_9ANNE</name>
<dbReference type="EMBL" id="CAJFCJ010000010">
    <property type="protein sequence ID" value="CAD5119670.1"/>
    <property type="molecule type" value="Genomic_DNA"/>
</dbReference>
<evidence type="ECO:0000313" key="4">
    <source>
        <dbReference type="EMBL" id="CAD5119670.1"/>
    </source>
</evidence>
<feature type="compositionally biased region" description="Basic and acidic residues" evidence="2">
    <location>
        <begin position="185"/>
        <end position="198"/>
    </location>
</feature>
<protein>
    <submittedName>
        <fullName evidence="4">DgyrCDS8264</fullName>
    </submittedName>
</protein>
<dbReference type="Gene3D" id="3.30.1140.40">
    <property type="entry name" value="Tctex-1"/>
    <property type="match status" value="1"/>
</dbReference>
<dbReference type="InterPro" id="IPR036249">
    <property type="entry name" value="Thioredoxin-like_sf"/>
</dbReference>
<dbReference type="Pfam" id="PF03645">
    <property type="entry name" value="Tctex-1"/>
    <property type="match status" value="1"/>
</dbReference>
<comment type="similarity">
    <text evidence="1">Belongs to the dynein light chain Tctex-type family.</text>
</comment>
<evidence type="ECO:0000256" key="1">
    <source>
        <dbReference type="ARBA" id="ARBA00005361"/>
    </source>
</evidence>
<dbReference type="Proteomes" id="UP000549394">
    <property type="component" value="Unassembled WGS sequence"/>
</dbReference>
<feature type="compositionally biased region" description="Basic and acidic residues" evidence="2">
    <location>
        <begin position="102"/>
        <end position="130"/>
    </location>
</feature>
<evidence type="ECO:0000256" key="2">
    <source>
        <dbReference type="SAM" id="MobiDB-lite"/>
    </source>
</evidence>
<dbReference type="InterPro" id="IPR005334">
    <property type="entry name" value="Tctex-1-like"/>
</dbReference>
<dbReference type="OrthoDB" id="10260741at2759"/>
<feature type="region of interest" description="Disordered" evidence="2">
    <location>
        <begin position="1"/>
        <end position="240"/>
    </location>
</feature>
<feature type="compositionally biased region" description="Basic and acidic residues" evidence="2">
    <location>
        <begin position="81"/>
        <end position="90"/>
    </location>
</feature>
<sequence length="628" mass="73171">MSYSRLTPRKDSARSTSTLSSRSISIRSVKSSVVNSPREQGKSSSTPVKREEPEIVERPTSRIGEDKLAFDKSLKTPLSDTSKEDDKKEEESNEIVTQTIKNEAEIDQGEKERIEREDEIRETILNDLKDLGITSLAADDEEDKRDAEKSETNELLSAVAEANKLSDAYNEKNENFNSSDENNYADDKIDEEKEKVDESSNSPPSEGEDTDEDKKSVHNKRVKGDDPAKKKPTRYLRKYPSNRGKKVLRTVVTLMTLTKKKQPKFYRTYKSSDGSYSDSYKSYKMHKFKETKSLSSDLYMSKLLLENTYKMEPDTVFPQFKIEKLILSVLEESLRTMTYDGIHMGKVTKMITEVLKEKVKSMRLERYRIITWVVISQKDKGDLRIVSRGLLDQKTDNYATAVFENSTLEEEGEKENEEEGLRLLEKLIEADYFQTSSDKKNLEDNDIFLLFFFDQFSLPCQTFLPMLIEFYKEGKLRKIRMEIIAVPCNEDIESCRKEYVKNHEKWLFLNCKSIVESLIEFHQVFFIPKVIVISRKGSVITRNGRKGIENIGISVFYQWLESHRHTQLIRRISRIPKIRFTISIETRQKSEKFKRRMRKAKLFNLYSTDYTERQVPDSRQVDINLAKN</sequence>
<comment type="caution">
    <text evidence="4">The sequence shown here is derived from an EMBL/GenBank/DDBJ whole genome shotgun (WGS) entry which is preliminary data.</text>
</comment>
<feature type="domain" description="Thioredoxin-like fold" evidence="3">
    <location>
        <begin position="445"/>
        <end position="539"/>
    </location>
</feature>
<dbReference type="GO" id="GO:0005737">
    <property type="term" value="C:cytoplasm"/>
    <property type="evidence" value="ECO:0007669"/>
    <property type="project" value="TreeGrafter"/>
</dbReference>
<reference evidence="4 5" key="1">
    <citation type="submission" date="2020-08" db="EMBL/GenBank/DDBJ databases">
        <authorList>
            <person name="Hejnol A."/>
        </authorList>
    </citation>
    <scope>NUCLEOTIDE SEQUENCE [LARGE SCALE GENOMIC DNA]</scope>
</reference>
<dbReference type="Gene3D" id="3.40.30.10">
    <property type="entry name" value="Glutaredoxin"/>
    <property type="match status" value="1"/>
</dbReference>
<dbReference type="InterPro" id="IPR012336">
    <property type="entry name" value="Thioredoxin-like_fold"/>
</dbReference>
<dbReference type="GO" id="GO:0005868">
    <property type="term" value="C:cytoplasmic dynein complex"/>
    <property type="evidence" value="ECO:0007669"/>
    <property type="project" value="TreeGrafter"/>
</dbReference>
<dbReference type="GO" id="GO:0007018">
    <property type="term" value="P:microtubule-based movement"/>
    <property type="evidence" value="ECO:0007669"/>
    <property type="project" value="TreeGrafter"/>
</dbReference>
<evidence type="ECO:0000313" key="5">
    <source>
        <dbReference type="Proteomes" id="UP000549394"/>
    </source>
</evidence>
<evidence type="ECO:0000259" key="3">
    <source>
        <dbReference type="Pfam" id="PF13905"/>
    </source>
</evidence>
<dbReference type="Pfam" id="PF13905">
    <property type="entry name" value="Thioredoxin_8"/>
    <property type="match status" value="1"/>
</dbReference>
<feature type="compositionally biased region" description="Basic and acidic residues" evidence="2">
    <location>
        <begin position="48"/>
        <end position="74"/>
    </location>
</feature>
<dbReference type="InterPro" id="IPR038586">
    <property type="entry name" value="Tctex-1-like_sf"/>
</dbReference>
<dbReference type="SUPFAM" id="SSF52833">
    <property type="entry name" value="Thioredoxin-like"/>
    <property type="match status" value="1"/>
</dbReference>
<feature type="compositionally biased region" description="Low complexity" evidence="2">
    <location>
        <begin position="14"/>
        <end position="36"/>
    </location>
</feature>
<feature type="compositionally biased region" description="Basic and acidic residues" evidence="2">
    <location>
        <begin position="212"/>
        <end position="229"/>
    </location>
</feature>
<dbReference type="CDD" id="cd21451">
    <property type="entry name" value="DLC-like_TCTEX1D"/>
    <property type="match status" value="1"/>
</dbReference>
<organism evidence="4 5">
    <name type="scientific">Dimorphilus gyrociliatus</name>
    <dbReference type="NCBI Taxonomy" id="2664684"/>
    <lineage>
        <taxon>Eukaryota</taxon>
        <taxon>Metazoa</taxon>
        <taxon>Spiralia</taxon>
        <taxon>Lophotrochozoa</taxon>
        <taxon>Annelida</taxon>
        <taxon>Polychaeta</taxon>
        <taxon>Polychaeta incertae sedis</taxon>
        <taxon>Dinophilidae</taxon>
        <taxon>Dimorphilus</taxon>
    </lineage>
</organism>
<dbReference type="GO" id="GO:0045505">
    <property type="term" value="F:dynein intermediate chain binding"/>
    <property type="evidence" value="ECO:0007669"/>
    <property type="project" value="TreeGrafter"/>
</dbReference>
<gene>
    <name evidence="4" type="ORF">DGYR_LOCUS7867</name>
</gene>
<accession>A0A7I8VVC6</accession>
<proteinExistence type="inferred from homology"/>